<gene>
    <name evidence="2" type="ORF">NU09_1711</name>
</gene>
<dbReference type="Gene3D" id="1.25.40.10">
    <property type="entry name" value="Tetratricopeptide repeat domain"/>
    <property type="match status" value="1"/>
</dbReference>
<evidence type="ECO:0000313" key="3">
    <source>
        <dbReference type="Proteomes" id="UP000289775"/>
    </source>
</evidence>
<keyword evidence="1" id="KW-0732">Signal</keyword>
<feature type="signal peptide" evidence="1">
    <location>
        <begin position="1"/>
        <end position="21"/>
    </location>
</feature>
<accession>A0A444WC34</accession>
<dbReference type="OrthoDB" id="1522899at2"/>
<dbReference type="AlphaFoldDB" id="A0A444WC34"/>
<dbReference type="EMBL" id="JUIW01000005">
    <property type="protein sequence ID" value="RYJ43373.1"/>
    <property type="molecule type" value="Genomic_DNA"/>
</dbReference>
<dbReference type="SUPFAM" id="SSF48452">
    <property type="entry name" value="TPR-like"/>
    <property type="match status" value="1"/>
</dbReference>
<dbReference type="Proteomes" id="UP000289775">
    <property type="component" value="Unassembled WGS sequence"/>
</dbReference>
<protein>
    <submittedName>
        <fullName evidence="2">TPR domain protein</fullName>
    </submittedName>
</protein>
<sequence length="458" mass="52369">MMIKKSLIVFLFIASVFTTKAQEASKCEEAIAAFEAVVKSGNYDEALDGLKDLVKECPKADEKLYALAEVAYVYKVESAQDKKAKQEYIDGLFALYDNYNKNFPTAKNRNAIKKAQLQYDQKLESEDKIFEAFDKAFTQQSHDFTGYRELETYYSLYLKRFESGKANISTADFMSKFGDISAQIIYAKNKIANKKSALLVKKETEPLTEEEKEFLASAKNDLDALTAVGENVDRLSSKHFSCEGLEEFYSAKFEKNKENADWLEALVNVMFLNRCYNSVVLEKGARTLYELRPSVQSAFNMANIALRKNNTQEAVMYFDKAAQMEKNPEERADINYKVAGVFRNTDKAKAKEYAFKVMKDNPKDARPYIFLAEMYSSVTRECDVTEFERKALLWLAIDTAKKAEGVDPKYKRTVDSMVQGYEKRLPTADEMKEAGKRKGDEIKYGCWINETVTLPKIK</sequence>
<dbReference type="InterPro" id="IPR011990">
    <property type="entry name" value="TPR-like_helical_dom_sf"/>
</dbReference>
<evidence type="ECO:0000313" key="2">
    <source>
        <dbReference type="EMBL" id="RYJ43373.1"/>
    </source>
</evidence>
<evidence type="ECO:0000256" key="1">
    <source>
        <dbReference type="SAM" id="SignalP"/>
    </source>
</evidence>
<proteinExistence type="predicted"/>
<keyword evidence="3" id="KW-1185">Reference proteome</keyword>
<comment type="caution">
    <text evidence="2">The sequence shown here is derived from an EMBL/GenBank/DDBJ whole genome shotgun (WGS) entry which is preliminary data.</text>
</comment>
<organism evidence="2 3">
    <name type="scientific">Flavobacterium beibuense</name>
    <dbReference type="NCBI Taxonomy" id="657326"/>
    <lineage>
        <taxon>Bacteria</taxon>
        <taxon>Pseudomonadati</taxon>
        <taxon>Bacteroidota</taxon>
        <taxon>Flavobacteriia</taxon>
        <taxon>Flavobacteriales</taxon>
        <taxon>Flavobacteriaceae</taxon>
        <taxon>Flavobacterium</taxon>
    </lineage>
</organism>
<feature type="chain" id="PRO_5019044781" evidence="1">
    <location>
        <begin position="22"/>
        <end position="458"/>
    </location>
</feature>
<reference evidence="2 3" key="1">
    <citation type="submission" date="2014-12" db="EMBL/GenBank/DDBJ databases">
        <title>Genome sequence of Flavobacterium beibuense RSKm HC5.</title>
        <authorList>
            <person name="Kim J.F."/>
            <person name="Song J.Y."/>
            <person name="Kwak M.-J."/>
            <person name="Lee S.-W."/>
        </authorList>
    </citation>
    <scope>NUCLEOTIDE SEQUENCE [LARGE SCALE GENOMIC DNA]</scope>
    <source>
        <strain evidence="2 3">RSKm HC5</strain>
    </source>
</reference>
<dbReference type="RefSeq" id="WP_129750844.1">
    <property type="nucleotide sequence ID" value="NZ_JUIW01000005.1"/>
</dbReference>
<name>A0A444WC34_9FLAO</name>